<dbReference type="InterPro" id="IPR046807">
    <property type="entry name" value="Tra1_central"/>
</dbReference>
<evidence type="ECO:0000256" key="2">
    <source>
        <dbReference type="SAM" id="MobiDB-lite"/>
    </source>
</evidence>
<dbReference type="CDD" id="cd05163">
    <property type="entry name" value="PIKK_TRRAP"/>
    <property type="match status" value="1"/>
</dbReference>
<dbReference type="PANTHER" id="PTHR11139:SF1">
    <property type="entry name" value="TRANSFORMATION_TRANSCRIPTION DOMAIN-ASSOCIATED PROTEIN"/>
    <property type="match status" value="1"/>
</dbReference>
<name>A0ABR1K238_9AGAR</name>
<sequence length="3496" mass="396619">MAASIDPLTHIAVAADLQIRVARIADPANDLKVKNNVAIEIREMMDTTRDTESAHVLPYLIPTLLDLLRNGEPAARRDTLEFQFRKVLLEILSRLPVSDPVRTQSNVIYEALFHLLRVDNEDNVVSCCKIIVDVTRTYRNLSDDHLSKFTTIFQETLRNVPTYVLETLSDDSSIVDPNVAVPGIKSFKALAEMGLVMAMFSQAAGQRSESIGPAIKTTIGPAFDALENEAPAQKKARENYEAMGGFWAGMAPSIKNPGAYNDYINAQIKTLSYLAFVMRHSNTRQEGQNMDTYGERLILNALRILQDCPTNGIALRKELMVVFRHLMGTPYRRALLPQINKLFDESVLLGTGIGSKEMLRAPVYSAVADLFHHLKNDFTLEQLTQIVHIYSRLIHNPALGNNLHTLFAKMMIGMADAIVAKEKSQAATKLLSLMFETCLNRLDALAAIHEQILAAVEKSNDGIDVAESAIDATLIEKARPVGGAVYALEKPEEIMMESRLVFRTLLHGFRVCLSGLKKCETPVTDGRLIFRMFEGCIRCMSYFEPESRVNETDAIDWFAPVLLEVDPHVFQEVWTHKIDFFFECAQKRIVLLNICQFLFTKESSSPPLLAIVLEFLVGKLPLLGDYDDLRAAATIRLFKMAFASVGLFPPLNEPILAQHLAKLLMDCFPLAAKASKPTHYFHLLRALFRAIGGGGGRFELLYKEVLPLLPEMLECLNRQLLTSDGITRDMIVELCLTVPLRLTHLLPHLAYLMQPLAIALRGNPELVSQGLRTLELCIDNLTPDFLDPTLGIVLRDLMDALHSHLKPLPANHHLSHTTIRILGKLGGRNRRLLSKEPALEWRHHSETPKLTFSFSGITQKMEIAPVAKLASRMLNKGNPSNIVTAYDYLEACLSLIVHEGVKGRNSEDLFISALEGIFDAIHQSEVQEKAEQFIRKLSHVVFESQLRQGPLRDRPSPLLSSFLDSIPHALAREQSNEAKKAQALIASLVQDLVAFAKQNNIPISDVYPVLHHLANRFSALCLDDPWVRKSAGCSGIRIMTTTPEVGTKWVCDREIELVRTLLHILKDLPADLPRDVDEIVNVLKDVLKIGSTNVDFQSDDAQAQNKLIGLVGIFFPELQSAVPVVRQAAQTCIELLVTLSGRPAVDLLLPHRDRMLMGIYTKPLRALPFPIQIGMIEAVRYCVTLNPPLLELNEELLRLLHETLALADAEDAALLNRNHLRQGHIEMTKLRVACIKLLTAAMPLTDFFSKQTQTRQRVTGVYFKSLYSTSSEVKDVAHEGLRMVLTHQSRLPKELLQTGLRPILMNLADPKRLSVPGLEGLARLLELLTNYFKVEIGHKLLDHFRVVADPQMLQASAKSPLGENENITKLVRLANIFHLLPSAANIFLDNLVNAIVQTEASMHFTGQSPFSEPLAKYLDRYPVEGVEFFLKHLSFPAHLRTFRSILQAKLAPNLQRILVSRTPTLLHNLQNEPAQVVPVLSLFSDMARLVPNWIPDHEYVIDILLGIWYSDGSDADLTQRHILILSIFRCALEQCPRIDLIFDIVAIFTRDLEVDVVQLTQFLYRHVALSDNVIFRRNILMRFPTWFDRSSTSWSHKTYFMRYILTPTLLAHGAAAGSNQSLVDSGFIDRIHTLFWSRITDANSIFAETEDMFKIELLHMTTVMVQYYPQLVGRVQKDILKGAWHYIGASDDPIVKQTAYLLNARFFAAFPTPSKFILRTWQGLLKAPISEGRPTLRQEALAALAPTLSTVEVNESGYPQWAITARRLVAEEGMSQILTIYSLMVKQPALFYPVRKLFVTFMVNSLNKMGLTSSSTHESRLLSVDILQVMFTWERQAVQSSTGTEEEIWLTPLGYRENMVSYLVRLATMVTDGPVRTAIIPRALSLLQQMVGPNGWTDVAFGLRYFLRTLEQNDLTNESFLPHAVASAKVLQVIAAEQSDAWYTANAQLLQKLVRKGLLTDDQALHDALHPIFDRLVRLFPLPKEEDEPQGELADFHSFIHSTISDGLRNTSTLRGILLMLQSVVQVVPERIEHFGSHLTKVLGKILKDHVNSTSQNPSALDSGVRTLINILDICQISMAFLGEQRKWLLSNLVVMIDKSKNLHLSRYILDMVKSWTLLKHETYPTMKEKASLLLKMTAYETKGDPLFHAFLELIYDIYTEPSLRRSDLTAKLEPLFFIGCRARDSVLRERFIDLLDVSVPRSLFSRLVYIFGVQNWEPLADHYWMHIALHLILGATDVDAHSSHERRAAPLSLIRPKTQNIVRPMQRLFFFDPETVHETWISIFPAAWASLTRREQTEITIHIITLLSKDYHIKQAETRPNVIQTLLTAIHACSPSLNLPPHLVRYLAKTFSAWHIGLEILGMTLDNLKDDDLSVKDFVFDSLADIYSELAEDDMFYGLYRRRSLHQETNIAIAFEQNGMWDQALSAYETAQNRSRQGLLPFVESEYCLWEDHWILASEKLQQWDHLYELGKSEGNHDLILESAWRIKDWTENLSMMEEHIAQLPEVSTPRKRVFEAFIALLKMPAALDKNTDFTNILEDAMQLSLRKWISLPSHLSTAHVPLLQHFQQFVELQEAVQIFGSLSQTNAQNLEKKSNELKMVLQAWRERLPNIQDDISIWSDLVAWRQNVFNSINKAYLPLIPGTNQSGPTNTATAGYRGYHETAWIINRFAHVARKHDLLDVCFTSLARIYTLPNIEISEAFLKLREQAKCYYQKPSDLQAGLEVINNTNLVYFSTPQKAEFYTLKGMFHARFGRQEEANTAFGQAVQMDMGQAKSWAEWGRWNDRMFKDHPADLSHAANAVSCYLQAAGLYKNGKSRPLLTRVLWLLSVDDASLTVSRAFDTYKGEAAFWFWITLIPQLCTSIAQREVKQARYVLLNLARHYPQALFFQLRTTREEMMGSKRAAVAAAARAASNSTQATTQPDGSDSTPSTSQTGDAGSGDSQRPAANPAPEHLGVPRPTWECVEEIVQILKTAFPLLILSLETLVDQIISRFKAVHDEELYRHICMFLQDALQNYVVRMNQPEDDGQLASQTILHLQRLHQSMPTSPAKVDFEQDFLSGNKFSHYEYIQRLQRWRDKYEKLLDSRPRVQPLDQLSHYLVEFQYSKVDEIEVPGQYTEEKDNNQNFVRIQKLVPRYEFVRINGYSWKRITIHGHDNSKISFTVQLPYHRSLRREEKVAQIFRTFNGVLARKKESRKRNLCFHLPIAVPCAPTVRLYQSDSSYIPLSDIYDLHCESIGISREDPILFSGEKVKKIITRQVNRNDYFTLKKSINDEIMVKKVPEDILTRYMIRTMDGPSALWRIRKQFALQVASTSFMSHVVHLTSRQPSRYHLSRTTGMIAMTDLFPSMAAQQPVFAVSDAVPFRFTPAMQHFLGSTQIEGILTSGIMAIGRSLTEPEYPLDQQLCLFVRDEVANWFLTRGRTPTVDLTFRQQVSVNIDQIVKRAEAMACKVEREQALQGSTPTVPVVMTVINLISSATNPIQLAKMGEVYYPWF</sequence>
<dbReference type="InterPro" id="IPR046805">
    <property type="entry name" value="Tra1_ring"/>
</dbReference>
<dbReference type="InterPro" id="IPR000403">
    <property type="entry name" value="PI3/4_kinase_cat_dom"/>
</dbReference>
<evidence type="ECO:0000313" key="6">
    <source>
        <dbReference type="Proteomes" id="UP001498398"/>
    </source>
</evidence>
<dbReference type="InterPro" id="IPR014009">
    <property type="entry name" value="PIK_FAT"/>
</dbReference>
<dbReference type="InterPro" id="IPR036940">
    <property type="entry name" value="PI3/4_kinase_cat_sf"/>
</dbReference>
<keyword evidence="6" id="KW-1185">Reference proteome</keyword>
<dbReference type="Pfam" id="PF20175">
    <property type="entry name" value="Tra1_central"/>
    <property type="match status" value="1"/>
</dbReference>
<feature type="region of interest" description="Disordered" evidence="2">
    <location>
        <begin position="2913"/>
        <end position="2959"/>
    </location>
</feature>
<proteinExistence type="inferred from homology"/>
<dbReference type="InterPro" id="IPR050517">
    <property type="entry name" value="DDR_Repair_Kinase"/>
</dbReference>
<dbReference type="Pfam" id="PF20206">
    <property type="entry name" value="Tra1_ring"/>
    <property type="match status" value="3"/>
</dbReference>
<dbReference type="PROSITE" id="PS50290">
    <property type="entry name" value="PI3_4_KINASE_3"/>
    <property type="match status" value="1"/>
</dbReference>
<dbReference type="EMBL" id="JBANRG010000002">
    <property type="protein sequence ID" value="KAK7470602.1"/>
    <property type="molecule type" value="Genomic_DNA"/>
</dbReference>
<dbReference type="InterPro" id="IPR011009">
    <property type="entry name" value="Kinase-like_dom_sf"/>
</dbReference>
<dbReference type="SMART" id="SM00146">
    <property type="entry name" value="PI3Kc"/>
    <property type="match status" value="1"/>
</dbReference>
<dbReference type="SUPFAM" id="SSF48371">
    <property type="entry name" value="ARM repeat"/>
    <property type="match status" value="3"/>
</dbReference>
<dbReference type="SUPFAM" id="SSF48452">
    <property type="entry name" value="TPR-like"/>
    <property type="match status" value="1"/>
</dbReference>
<gene>
    <name evidence="5" type="primary">TRA1</name>
    <name evidence="5" type="ORF">VKT23_002026</name>
</gene>
<dbReference type="Proteomes" id="UP001498398">
    <property type="component" value="Unassembled WGS sequence"/>
</dbReference>
<dbReference type="InterPro" id="IPR003151">
    <property type="entry name" value="PIK-rel_kinase_FAT"/>
</dbReference>
<comment type="similarity">
    <text evidence="1">Belongs to the PI3/PI4-kinase family. TRA1 subfamily.</text>
</comment>
<comment type="caution">
    <text evidence="5">The sequence shown here is derived from an EMBL/GenBank/DDBJ whole genome shotgun (WGS) entry which is preliminary data.</text>
</comment>
<evidence type="ECO:0000256" key="1">
    <source>
        <dbReference type="ARBA" id="ARBA00007234"/>
    </source>
</evidence>
<accession>A0ABR1K238</accession>
<organism evidence="5 6">
    <name type="scientific">Marasmiellus scandens</name>
    <dbReference type="NCBI Taxonomy" id="2682957"/>
    <lineage>
        <taxon>Eukaryota</taxon>
        <taxon>Fungi</taxon>
        <taxon>Dikarya</taxon>
        <taxon>Basidiomycota</taxon>
        <taxon>Agaricomycotina</taxon>
        <taxon>Agaricomycetes</taxon>
        <taxon>Agaricomycetidae</taxon>
        <taxon>Agaricales</taxon>
        <taxon>Marasmiineae</taxon>
        <taxon>Omphalotaceae</taxon>
        <taxon>Marasmiellus</taxon>
    </lineage>
</organism>
<feature type="domain" description="PI3K/PI4K catalytic" evidence="3">
    <location>
        <begin position="3135"/>
        <end position="3458"/>
    </location>
</feature>
<reference evidence="5 6" key="1">
    <citation type="submission" date="2024-01" db="EMBL/GenBank/DDBJ databases">
        <title>A draft genome for the cacao thread blight pathogen Marasmiellus scandens.</title>
        <authorList>
            <person name="Baruah I.K."/>
            <person name="Leung J."/>
            <person name="Bukari Y."/>
            <person name="Amoako-Attah I."/>
            <person name="Meinhardt L.W."/>
            <person name="Bailey B.A."/>
            <person name="Cohen S.P."/>
        </authorList>
    </citation>
    <scope>NUCLEOTIDE SEQUENCE [LARGE SCALE GENOMIC DNA]</scope>
    <source>
        <strain evidence="5 6">GH-19</strain>
    </source>
</reference>
<evidence type="ECO:0000259" key="3">
    <source>
        <dbReference type="PROSITE" id="PS50290"/>
    </source>
</evidence>
<dbReference type="Pfam" id="PF02259">
    <property type="entry name" value="FAT"/>
    <property type="match status" value="1"/>
</dbReference>
<dbReference type="Gene3D" id="1.10.1070.11">
    <property type="entry name" value="Phosphatidylinositol 3-/4-kinase, catalytic domain"/>
    <property type="match status" value="1"/>
</dbReference>
<dbReference type="InterPro" id="IPR011990">
    <property type="entry name" value="TPR-like_helical_dom_sf"/>
</dbReference>
<protein>
    <submittedName>
        <fullName evidence="5">Transcription-associated protein 1</fullName>
    </submittedName>
</protein>
<dbReference type="PROSITE" id="PS51189">
    <property type="entry name" value="FAT"/>
    <property type="match status" value="1"/>
</dbReference>
<dbReference type="SUPFAM" id="SSF56112">
    <property type="entry name" value="Protein kinase-like (PK-like)"/>
    <property type="match status" value="1"/>
</dbReference>
<dbReference type="PANTHER" id="PTHR11139">
    <property type="entry name" value="ATAXIA TELANGIECTASIA MUTATED ATM -RELATED"/>
    <property type="match status" value="1"/>
</dbReference>
<evidence type="ECO:0000259" key="4">
    <source>
        <dbReference type="PROSITE" id="PS51189"/>
    </source>
</evidence>
<dbReference type="InterPro" id="IPR016024">
    <property type="entry name" value="ARM-type_fold"/>
</dbReference>
<dbReference type="Pfam" id="PF00454">
    <property type="entry name" value="PI3_PI4_kinase"/>
    <property type="match status" value="1"/>
</dbReference>
<feature type="compositionally biased region" description="Polar residues" evidence="2">
    <location>
        <begin position="2915"/>
        <end position="2944"/>
    </location>
</feature>
<feature type="domain" description="FAT" evidence="4">
    <location>
        <begin position="2344"/>
        <end position="2898"/>
    </location>
</feature>
<evidence type="ECO:0000313" key="5">
    <source>
        <dbReference type="EMBL" id="KAK7470602.1"/>
    </source>
</evidence>